<evidence type="ECO:0008006" key="4">
    <source>
        <dbReference type="Google" id="ProtNLM"/>
    </source>
</evidence>
<feature type="compositionally biased region" description="Low complexity" evidence="1">
    <location>
        <begin position="111"/>
        <end position="128"/>
    </location>
</feature>
<comment type="caution">
    <text evidence="2">The sequence shown here is derived from an EMBL/GenBank/DDBJ whole genome shotgun (WGS) entry which is preliminary data.</text>
</comment>
<evidence type="ECO:0000313" key="2">
    <source>
        <dbReference type="EMBL" id="KAG8462795.1"/>
    </source>
</evidence>
<dbReference type="EMBL" id="JAGTXO010000019">
    <property type="protein sequence ID" value="KAG8462795.1"/>
    <property type="molecule type" value="Genomic_DNA"/>
</dbReference>
<dbReference type="AlphaFoldDB" id="A0A8J5XGY3"/>
<organism evidence="2 3">
    <name type="scientific">Diacronema lutheri</name>
    <name type="common">Unicellular marine alga</name>
    <name type="synonym">Monochrysis lutheri</name>
    <dbReference type="NCBI Taxonomy" id="2081491"/>
    <lineage>
        <taxon>Eukaryota</taxon>
        <taxon>Haptista</taxon>
        <taxon>Haptophyta</taxon>
        <taxon>Pavlovophyceae</taxon>
        <taxon>Pavlovales</taxon>
        <taxon>Pavlovaceae</taxon>
        <taxon>Diacronema</taxon>
    </lineage>
</organism>
<protein>
    <recommendedName>
        <fullName evidence="4">RRM domain-containing protein</fullName>
    </recommendedName>
</protein>
<evidence type="ECO:0000313" key="3">
    <source>
        <dbReference type="Proteomes" id="UP000751190"/>
    </source>
</evidence>
<keyword evidence="3" id="KW-1185">Reference proteome</keyword>
<dbReference type="OrthoDB" id="10667173at2759"/>
<proteinExistence type="predicted"/>
<feature type="compositionally biased region" description="Low complexity" evidence="1">
    <location>
        <begin position="141"/>
        <end position="161"/>
    </location>
</feature>
<feature type="region of interest" description="Disordered" evidence="1">
    <location>
        <begin position="111"/>
        <end position="234"/>
    </location>
</feature>
<reference evidence="2" key="1">
    <citation type="submission" date="2021-05" db="EMBL/GenBank/DDBJ databases">
        <title>The genome of the haptophyte Pavlova lutheri (Diacronema luteri, Pavlovales) - a model for lipid biosynthesis in eukaryotic algae.</title>
        <authorList>
            <person name="Hulatt C.J."/>
            <person name="Posewitz M.C."/>
        </authorList>
    </citation>
    <scope>NUCLEOTIDE SEQUENCE</scope>
    <source>
        <strain evidence="2">NIVA-4/92</strain>
    </source>
</reference>
<sequence length="234" mass="22445">MEVELRVENVGGAGEAELRALFGAHGWVTSVTLAPEIVASASGEVVTAPCARVRFRTRTADDAAAAAMHALTGAAIGGGSASAIVDYAPPTPHAVSQPIAALAVAAGAGAAPGASGAQPSAPAVLPPAGGLPGSTPGSGHASSQPSPHGGAPAGGAPFASPLRRSGGATSSGAPPMLATAAATAVAAPQPTLQPAQPTPAFQPAYGDYAQPSAQSPCGSRGSRDWRMAPTRAAS</sequence>
<feature type="compositionally biased region" description="Low complexity" evidence="1">
    <location>
        <begin position="173"/>
        <end position="204"/>
    </location>
</feature>
<accession>A0A8J5XGY3</accession>
<gene>
    <name evidence="2" type="ORF">KFE25_004771</name>
</gene>
<name>A0A8J5XGY3_DIALT</name>
<evidence type="ECO:0000256" key="1">
    <source>
        <dbReference type="SAM" id="MobiDB-lite"/>
    </source>
</evidence>
<dbReference type="Proteomes" id="UP000751190">
    <property type="component" value="Unassembled WGS sequence"/>
</dbReference>